<dbReference type="GO" id="GO:0015937">
    <property type="term" value="P:coenzyme A biosynthetic process"/>
    <property type="evidence" value="ECO:0007669"/>
    <property type="project" value="InterPro"/>
</dbReference>
<dbReference type="PROSITE" id="PS51219">
    <property type="entry name" value="DPCK"/>
    <property type="match status" value="1"/>
</dbReference>
<dbReference type="PANTHER" id="PTHR10695:SF46">
    <property type="entry name" value="BIFUNCTIONAL COENZYME A SYNTHASE-RELATED"/>
    <property type="match status" value="1"/>
</dbReference>
<evidence type="ECO:0000256" key="2">
    <source>
        <dbReference type="ARBA" id="ARBA00022741"/>
    </source>
</evidence>
<dbReference type="InterPro" id="IPR001977">
    <property type="entry name" value="Depp_CoAkinase"/>
</dbReference>
<dbReference type="Gene3D" id="3.40.50.300">
    <property type="entry name" value="P-loop containing nucleotide triphosphate hydrolases"/>
    <property type="match status" value="1"/>
</dbReference>
<evidence type="ECO:0000313" key="6">
    <source>
        <dbReference type="EMBL" id="CAI8027903.1"/>
    </source>
</evidence>
<dbReference type="Pfam" id="PF01121">
    <property type="entry name" value="CoaE"/>
    <property type="match status" value="1"/>
</dbReference>
<comment type="similarity">
    <text evidence="1">Belongs to the CoaE family.</text>
</comment>
<gene>
    <name evidence="6" type="ORF">GBAR_LOCUS15893</name>
</gene>
<name>A0AA35SEX9_GEOBA</name>
<dbReference type="InterPro" id="IPR027417">
    <property type="entry name" value="P-loop_NTPase"/>
</dbReference>
<keyword evidence="6" id="KW-0418">Kinase</keyword>
<keyword evidence="3" id="KW-0067">ATP-binding</keyword>
<protein>
    <recommendedName>
        <fullName evidence="4">Dephospho-CoA kinase domain-containing protein</fullName>
    </recommendedName>
</protein>
<dbReference type="NCBIfam" id="TIGR00152">
    <property type="entry name" value="dephospho-CoA kinase"/>
    <property type="match status" value="1"/>
</dbReference>
<dbReference type="AlphaFoldDB" id="A0AA35SEX9"/>
<evidence type="ECO:0000256" key="1">
    <source>
        <dbReference type="ARBA" id="ARBA00009018"/>
    </source>
</evidence>
<dbReference type="SUPFAM" id="SSF52540">
    <property type="entry name" value="P-loop containing nucleoside triphosphate hydrolases"/>
    <property type="match status" value="1"/>
</dbReference>
<evidence type="ECO:0000313" key="7">
    <source>
        <dbReference type="Proteomes" id="UP001174909"/>
    </source>
</evidence>
<dbReference type="GO" id="GO:0005737">
    <property type="term" value="C:cytoplasm"/>
    <property type="evidence" value="ECO:0007669"/>
    <property type="project" value="UniProtKB-ARBA"/>
</dbReference>
<reference evidence="6" key="1">
    <citation type="submission" date="2023-03" db="EMBL/GenBank/DDBJ databases">
        <authorList>
            <person name="Steffen K."/>
            <person name="Cardenas P."/>
        </authorList>
    </citation>
    <scope>NUCLEOTIDE SEQUENCE</scope>
</reference>
<dbReference type="PANTHER" id="PTHR10695">
    <property type="entry name" value="DEPHOSPHO-COA KINASE-RELATED"/>
    <property type="match status" value="1"/>
</dbReference>
<feature type="transmembrane region" description="Helical" evidence="5">
    <location>
        <begin position="205"/>
        <end position="227"/>
    </location>
</feature>
<evidence type="ECO:0000256" key="3">
    <source>
        <dbReference type="ARBA" id="ARBA00022840"/>
    </source>
</evidence>
<evidence type="ECO:0000256" key="5">
    <source>
        <dbReference type="SAM" id="Phobius"/>
    </source>
</evidence>
<keyword evidence="5" id="KW-0472">Membrane</keyword>
<dbReference type="GO" id="GO:0005524">
    <property type="term" value="F:ATP binding"/>
    <property type="evidence" value="ECO:0007669"/>
    <property type="project" value="UniProtKB-KW"/>
</dbReference>
<keyword evidence="5" id="KW-0812">Transmembrane</keyword>
<proteinExistence type="inferred from homology"/>
<dbReference type="FunFam" id="3.40.50.300:FF:000485">
    <property type="entry name" value="Dephospho-CoA kinase CAB5"/>
    <property type="match status" value="1"/>
</dbReference>
<sequence length="228" mass="25974">MLIFGLTGGIASGKSTVSRILEELGCPVVDADVLARRVVEPGRPAWRAIVGHFRDEILQEDGTINRERLGSIVFDDESKRKTLNRCTHPYIRREVLWELAKHFSKGSSYVVLVSPLLFETKYALHYMRQTIVVSCTDSQQLSRLMARDRLSKEEAVKRIEAQIPLSCKISWADVEIDNSGSRLETRGQVQHLVENMKRLSHCRLILFRTLIAVFASFMFVVFSFFAVS</sequence>
<keyword evidence="7" id="KW-1185">Reference proteome</keyword>
<comment type="caution">
    <text evidence="6">The sequence shown here is derived from an EMBL/GenBank/DDBJ whole genome shotgun (WGS) entry which is preliminary data.</text>
</comment>
<dbReference type="EMBL" id="CASHTH010002307">
    <property type="protein sequence ID" value="CAI8027903.1"/>
    <property type="molecule type" value="Genomic_DNA"/>
</dbReference>
<dbReference type="CDD" id="cd02022">
    <property type="entry name" value="DPCK"/>
    <property type="match status" value="1"/>
</dbReference>
<accession>A0AA35SEX9</accession>
<dbReference type="GO" id="GO:0004140">
    <property type="term" value="F:dephospho-CoA kinase activity"/>
    <property type="evidence" value="ECO:0007669"/>
    <property type="project" value="InterPro"/>
</dbReference>
<dbReference type="Proteomes" id="UP001174909">
    <property type="component" value="Unassembled WGS sequence"/>
</dbReference>
<organism evidence="6 7">
    <name type="scientific">Geodia barretti</name>
    <name type="common">Barrett's horny sponge</name>
    <dbReference type="NCBI Taxonomy" id="519541"/>
    <lineage>
        <taxon>Eukaryota</taxon>
        <taxon>Metazoa</taxon>
        <taxon>Porifera</taxon>
        <taxon>Demospongiae</taxon>
        <taxon>Heteroscleromorpha</taxon>
        <taxon>Tetractinellida</taxon>
        <taxon>Astrophorina</taxon>
        <taxon>Geodiidae</taxon>
        <taxon>Geodia</taxon>
    </lineage>
</organism>
<evidence type="ECO:0000256" key="4">
    <source>
        <dbReference type="ARBA" id="ARBA00044157"/>
    </source>
</evidence>
<keyword evidence="6" id="KW-0808">Transferase</keyword>
<dbReference type="HAMAP" id="MF_00376">
    <property type="entry name" value="Dephospho_CoA_kinase"/>
    <property type="match status" value="1"/>
</dbReference>
<keyword evidence="2" id="KW-0547">Nucleotide-binding</keyword>
<keyword evidence="5" id="KW-1133">Transmembrane helix</keyword>